<dbReference type="PANTHER" id="PTHR21472:SF26">
    <property type="entry name" value="ENDONUCLEASE DOMAIN CONTAINING 1"/>
    <property type="match status" value="1"/>
</dbReference>
<keyword evidence="4" id="KW-1185">Reference proteome</keyword>
<reference evidence="3 4" key="1">
    <citation type="submission" date="2019-09" db="EMBL/GenBank/DDBJ databases">
        <title>Bird 10,000 Genomes (B10K) Project - Family phase.</title>
        <authorList>
            <person name="Zhang G."/>
        </authorList>
    </citation>
    <scope>NUCLEOTIDE SEQUENCE [LARGE SCALE GENOMIC DNA]</scope>
    <source>
        <strain evidence="3">B10K-DU-029-80</strain>
        <tissue evidence="3">Muscle</tissue>
    </source>
</reference>
<dbReference type="InterPro" id="IPR020821">
    <property type="entry name" value="ENPP1-3/EXOG-like_nuc-like"/>
</dbReference>
<dbReference type="InterPro" id="IPR039015">
    <property type="entry name" value="ENDOD1"/>
</dbReference>
<sequence length="247" mass="28021">FFLDETPPNDALVPKKPAWICQRFNNQFYFATLYDRDLRIPVYSAYRYQPGNDTRPGKVWMVEPQLIGPDYPNAMEKETTLIKTFNVSLEQVKESQAVTEDYENLKGLKSGHLNPTSHQPSFKSKKATFTLTNIIPQNEKLDNGAWNEYEVQVMMNKTKHCTTTYVVVGTVPGDTSIANGRVNIPSYLWSGACCEMGMDDGRKAWGVIAENNKNAIQVVTLGQLEDKLTKLYNRGDVSLFHPDCPRE</sequence>
<feature type="non-terminal residue" evidence="3">
    <location>
        <position position="247"/>
    </location>
</feature>
<dbReference type="GO" id="GO:0016787">
    <property type="term" value="F:hydrolase activity"/>
    <property type="evidence" value="ECO:0007669"/>
    <property type="project" value="InterPro"/>
</dbReference>
<dbReference type="GO" id="GO:0003676">
    <property type="term" value="F:nucleic acid binding"/>
    <property type="evidence" value="ECO:0007669"/>
    <property type="project" value="InterPro"/>
</dbReference>
<protein>
    <submittedName>
        <fullName evidence="3">ENDD1 protein</fullName>
    </submittedName>
</protein>
<dbReference type="SMART" id="SM00477">
    <property type="entry name" value="NUC"/>
    <property type="match status" value="1"/>
</dbReference>
<dbReference type="GO" id="GO:0046872">
    <property type="term" value="F:metal ion binding"/>
    <property type="evidence" value="ECO:0007669"/>
    <property type="project" value="InterPro"/>
</dbReference>
<evidence type="ECO:0000259" key="2">
    <source>
        <dbReference type="SMART" id="SM00892"/>
    </source>
</evidence>
<dbReference type="Pfam" id="PF01223">
    <property type="entry name" value="Endonuclease_NS"/>
    <property type="match status" value="1"/>
</dbReference>
<comment type="caution">
    <text evidence="3">The sequence shown here is derived from an EMBL/GenBank/DDBJ whole genome shotgun (WGS) entry which is preliminary data.</text>
</comment>
<feature type="domain" description="DNA/RNA non-specific endonuclease/pyrophosphatase/phosphodiesterase" evidence="2">
    <location>
        <begin position="26"/>
        <end position="239"/>
    </location>
</feature>
<accession>A0A7K6NEU8</accession>
<dbReference type="SUPFAM" id="SSF54060">
    <property type="entry name" value="His-Me finger endonucleases"/>
    <property type="match status" value="1"/>
</dbReference>
<evidence type="ECO:0000313" key="4">
    <source>
        <dbReference type="Proteomes" id="UP000565207"/>
    </source>
</evidence>
<dbReference type="EMBL" id="VZRU01008291">
    <property type="protein sequence ID" value="NWW47283.1"/>
    <property type="molecule type" value="Genomic_DNA"/>
</dbReference>
<dbReference type="InterPro" id="IPR001604">
    <property type="entry name" value="Endo_G_ENPP1-like_dom"/>
</dbReference>
<organism evidence="3 4">
    <name type="scientific">Pedionomus torquatus</name>
    <name type="common">Plains-wanderer</name>
    <dbReference type="NCBI Taxonomy" id="227192"/>
    <lineage>
        <taxon>Eukaryota</taxon>
        <taxon>Metazoa</taxon>
        <taxon>Chordata</taxon>
        <taxon>Craniata</taxon>
        <taxon>Vertebrata</taxon>
        <taxon>Euteleostomi</taxon>
        <taxon>Archelosauria</taxon>
        <taxon>Archosauria</taxon>
        <taxon>Dinosauria</taxon>
        <taxon>Saurischia</taxon>
        <taxon>Theropoda</taxon>
        <taxon>Coelurosauria</taxon>
        <taxon>Aves</taxon>
        <taxon>Neognathae</taxon>
        <taxon>Neoaves</taxon>
        <taxon>Charadriiformes</taxon>
        <taxon>Pedionomidae</taxon>
        <taxon>Pedionomus</taxon>
    </lineage>
</organism>
<dbReference type="InterPro" id="IPR044925">
    <property type="entry name" value="His-Me_finger_sf"/>
</dbReference>
<dbReference type="PANTHER" id="PTHR21472">
    <property type="entry name" value="ENDONUCLEASE DOMAIN-CONTAINING 1 PROTEIN ENDOD1"/>
    <property type="match status" value="1"/>
</dbReference>
<evidence type="ECO:0000313" key="3">
    <source>
        <dbReference type="EMBL" id="NWW47283.1"/>
    </source>
</evidence>
<dbReference type="Proteomes" id="UP000565207">
    <property type="component" value="Unassembled WGS sequence"/>
</dbReference>
<dbReference type="InterPro" id="IPR044929">
    <property type="entry name" value="DNA/RNA_non-sp_Endonuclease_sf"/>
</dbReference>
<gene>
    <name evidence="3" type="primary">Endod1_1</name>
    <name evidence="3" type="ORF">PEDTOR_R13993</name>
</gene>
<proteinExistence type="predicted"/>
<feature type="domain" description="ENPP1-3/EXOG-like endonuclease/phosphodiesterase" evidence="1">
    <location>
        <begin position="27"/>
        <end position="239"/>
    </location>
</feature>
<evidence type="ECO:0000259" key="1">
    <source>
        <dbReference type="SMART" id="SM00477"/>
    </source>
</evidence>
<dbReference type="AlphaFoldDB" id="A0A7K6NEU8"/>
<dbReference type="SMART" id="SM00892">
    <property type="entry name" value="Endonuclease_NS"/>
    <property type="match status" value="1"/>
</dbReference>
<feature type="non-terminal residue" evidence="3">
    <location>
        <position position="1"/>
    </location>
</feature>
<dbReference type="Gene3D" id="3.40.570.10">
    <property type="entry name" value="Extracellular Endonuclease, subunit A"/>
    <property type="match status" value="1"/>
</dbReference>
<name>A0A7K6NEU8_PEDTO</name>